<accession>A0AAP0EEX2</accession>
<dbReference type="Proteomes" id="UP001419268">
    <property type="component" value="Unassembled WGS sequence"/>
</dbReference>
<proteinExistence type="predicted"/>
<sequence length="71" mass="8298">MHVRVLRNLVAMKLTVKTLKLDPSNPIIHSSDTSFLKHLLFRSSLRLFLRLYLFDCSFKVGDFLDLRAHDP</sequence>
<evidence type="ECO:0000313" key="1">
    <source>
        <dbReference type="EMBL" id="KAK9089748.1"/>
    </source>
</evidence>
<name>A0AAP0EEX2_9MAGN</name>
<keyword evidence="2" id="KW-1185">Reference proteome</keyword>
<reference evidence="1 2" key="1">
    <citation type="submission" date="2024-01" db="EMBL/GenBank/DDBJ databases">
        <title>Genome assemblies of Stephania.</title>
        <authorList>
            <person name="Yang L."/>
        </authorList>
    </citation>
    <scope>NUCLEOTIDE SEQUENCE [LARGE SCALE GENOMIC DNA]</scope>
    <source>
        <strain evidence="1">JXDWG</strain>
        <tissue evidence="1">Leaf</tissue>
    </source>
</reference>
<dbReference type="AlphaFoldDB" id="A0AAP0EEX2"/>
<organism evidence="1 2">
    <name type="scientific">Stephania cephalantha</name>
    <dbReference type="NCBI Taxonomy" id="152367"/>
    <lineage>
        <taxon>Eukaryota</taxon>
        <taxon>Viridiplantae</taxon>
        <taxon>Streptophyta</taxon>
        <taxon>Embryophyta</taxon>
        <taxon>Tracheophyta</taxon>
        <taxon>Spermatophyta</taxon>
        <taxon>Magnoliopsida</taxon>
        <taxon>Ranunculales</taxon>
        <taxon>Menispermaceae</taxon>
        <taxon>Menispermoideae</taxon>
        <taxon>Cissampelideae</taxon>
        <taxon>Stephania</taxon>
    </lineage>
</organism>
<evidence type="ECO:0000313" key="2">
    <source>
        <dbReference type="Proteomes" id="UP001419268"/>
    </source>
</evidence>
<gene>
    <name evidence="1" type="ORF">Scep_028830</name>
</gene>
<protein>
    <submittedName>
        <fullName evidence="1">Uncharacterized protein</fullName>
    </submittedName>
</protein>
<comment type="caution">
    <text evidence="1">The sequence shown here is derived from an EMBL/GenBank/DDBJ whole genome shotgun (WGS) entry which is preliminary data.</text>
</comment>
<dbReference type="EMBL" id="JBBNAG010000012">
    <property type="protein sequence ID" value="KAK9089748.1"/>
    <property type="molecule type" value="Genomic_DNA"/>
</dbReference>